<dbReference type="CDD" id="cd14733">
    <property type="entry name" value="BACK"/>
    <property type="match status" value="1"/>
</dbReference>
<dbReference type="AlphaFoldDB" id="A0A7E5A0Y7"/>
<dbReference type="PANTHER" id="PTHR22744:SF14">
    <property type="entry name" value="BTB DOMAIN-CONTAINING PROTEIN-RELATED"/>
    <property type="match status" value="1"/>
</dbReference>
<dbReference type="SMART" id="SM00225">
    <property type="entry name" value="BTB"/>
    <property type="match status" value="1"/>
</dbReference>
<dbReference type="WBParaSite" id="Pan_g8095.t1">
    <property type="protein sequence ID" value="Pan_g8095.t1"/>
    <property type="gene ID" value="Pan_g8095"/>
</dbReference>
<dbReference type="PANTHER" id="PTHR22744">
    <property type="entry name" value="HELIX LOOP HELIX PROTEIN 21-RELATED"/>
    <property type="match status" value="1"/>
</dbReference>
<feature type="domain" description="BTB" evidence="1">
    <location>
        <begin position="140"/>
        <end position="196"/>
    </location>
</feature>
<accession>A0A7E5A0Y7</accession>
<dbReference type="Proteomes" id="UP000492821">
    <property type="component" value="Unassembled WGS sequence"/>
</dbReference>
<dbReference type="InterPro" id="IPR000210">
    <property type="entry name" value="BTB/POZ_dom"/>
</dbReference>
<dbReference type="CDD" id="cd18186">
    <property type="entry name" value="BTB_POZ_ZBTB_KLHL-like"/>
    <property type="match status" value="1"/>
</dbReference>
<dbReference type="Gene3D" id="3.30.710.10">
    <property type="entry name" value="Potassium Channel Kv1.1, Chain A"/>
    <property type="match status" value="1"/>
</dbReference>
<dbReference type="PROSITE" id="PS50097">
    <property type="entry name" value="BTB"/>
    <property type="match status" value="1"/>
</dbReference>
<name>A0A7E5A0Y7_PANRE</name>
<reference evidence="2" key="1">
    <citation type="journal article" date="2013" name="Genetics">
        <title>The draft genome and transcriptome of Panagrellus redivivus are shaped by the harsh demands of a free-living lifestyle.</title>
        <authorList>
            <person name="Srinivasan J."/>
            <person name="Dillman A.R."/>
            <person name="Macchietto M.G."/>
            <person name="Heikkinen L."/>
            <person name="Lakso M."/>
            <person name="Fracchia K.M."/>
            <person name="Antoshechkin I."/>
            <person name="Mortazavi A."/>
            <person name="Wong G."/>
            <person name="Sternberg P.W."/>
        </authorList>
    </citation>
    <scope>NUCLEOTIDE SEQUENCE [LARGE SCALE GENOMIC DNA]</scope>
    <source>
        <strain evidence="2">MT8872</strain>
    </source>
</reference>
<protein>
    <submittedName>
        <fullName evidence="3">BTB domain-containing protein</fullName>
    </submittedName>
</protein>
<sequence>MSRLFTDSVSLHPNEDERVDSSGLRKIPGCPHLQWQFDVVQRSDGQHLGAYIKVVGGPATVTGTIVAFDGYVAKYQKYYKPEPKPFKFNFEKGERHGFGKIIEVGNHFWFEITCNITIMPGGDTTIPPTMVHEFMQYNGCDAVIKVGERKIDIDRDFLSMISPEFRAMLDTDGEETETSVIEIEDFAFDVVKRVIHHCCGRTVAYNTPATVMEMLRFCEKYNIKPPIEKLQAWLNANLKVDDFVQTADYAWKHSIKPLQDKCGKMFYNNIEKLSRSPDFLEFDPNLVAAVFKAGAAAGKSFGLRF</sequence>
<keyword evidence="2" id="KW-1185">Reference proteome</keyword>
<proteinExistence type="predicted"/>
<evidence type="ECO:0000313" key="3">
    <source>
        <dbReference type="WBParaSite" id="Pan_g8095.t1"/>
    </source>
</evidence>
<evidence type="ECO:0000259" key="1">
    <source>
        <dbReference type="PROSITE" id="PS50097"/>
    </source>
</evidence>
<evidence type="ECO:0000313" key="2">
    <source>
        <dbReference type="Proteomes" id="UP000492821"/>
    </source>
</evidence>
<dbReference type="InterPro" id="IPR011333">
    <property type="entry name" value="SKP1/BTB/POZ_sf"/>
</dbReference>
<dbReference type="SUPFAM" id="SSF54695">
    <property type="entry name" value="POZ domain"/>
    <property type="match status" value="1"/>
</dbReference>
<organism evidence="2 3">
    <name type="scientific">Panagrellus redivivus</name>
    <name type="common">Microworm</name>
    <dbReference type="NCBI Taxonomy" id="6233"/>
    <lineage>
        <taxon>Eukaryota</taxon>
        <taxon>Metazoa</taxon>
        <taxon>Ecdysozoa</taxon>
        <taxon>Nematoda</taxon>
        <taxon>Chromadorea</taxon>
        <taxon>Rhabditida</taxon>
        <taxon>Tylenchina</taxon>
        <taxon>Panagrolaimomorpha</taxon>
        <taxon>Panagrolaimoidea</taxon>
        <taxon>Panagrolaimidae</taxon>
        <taxon>Panagrellus</taxon>
    </lineage>
</organism>
<dbReference type="Pfam" id="PF00651">
    <property type="entry name" value="BTB"/>
    <property type="match status" value="1"/>
</dbReference>
<reference evidence="3" key="2">
    <citation type="submission" date="2020-10" db="UniProtKB">
        <authorList>
            <consortium name="WormBaseParasite"/>
        </authorList>
    </citation>
    <scope>IDENTIFICATION</scope>
</reference>